<dbReference type="GO" id="GO:0004222">
    <property type="term" value="F:metalloendopeptidase activity"/>
    <property type="evidence" value="ECO:0007669"/>
    <property type="project" value="InterPro"/>
</dbReference>
<keyword evidence="2 9" id="KW-0690">Ribosome biogenesis</keyword>
<dbReference type="InterPro" id="IPR023091">
    <property type="entry name" value="MetalPrtase_cat_dom_sf_prd"/>
</dbReference>
<evidence type="ECO:0000256" key="1">
    <source>
        <dbReference type="ARBA" id="ARBA00010875"/>
    </source>
</evidence>
<dbReference type="GO" id="GO:0006364">
    <property type="term" value="P:rRNA processing"/>
    <property type="evidence" value="ECO:0007669"/>
    <property type="project" value="UniProtKB-UniRule"/>
</dbReference>
<dbReference type="Gene3D" id="3.40.390.30">
    <property type="entry name" value="Metalloproteases ('zincins'), catalytic domain"/>
    <property type="match status" value="1"/>
</dbReference>
<evidence type="ECO:0000313" key="10">
    <source>
        <dbReference type="EMBL" id="HIU45590.1"/>
    </source>
</evidence>
<keyword evidence="4 9" id="KW-0540">Nuclease</keyword>
<evidence type="ECO:0000256" key="2">
    <source>
        <dbReference type="ARBA" id="ARBA00022517"/>
    </source>
</evidence>
<comment type="cofactor">
    <cofactor evidence="9">
        <name>Zn(2+)</name>
        <dbReference type="ChEBI" id="CHEBI:29105"/>
    </cofactor>
    <text evidence="9">Binds 1 zinc ion.</text>
</comment>
<keyword evidence="3 9" id="KW-0698">rRNA processing</keyword>
<keyword evidence="5 9" id="KW-0479">Metal-binding</keyword>
<dbReference type="GO" id="GO:0005737">
    <property type="term" value="C:cytoplasm"/>
    <property type="evidence" value="ECO:0007669"/>
    <property type="project" value="UniProtKB-SubCell"/>
</dbReference>
<feature type="binding site" evidence="9">
    <location>
        <position position="123"/>
    </location>
    <ligand>
        <name>Zn(2+)</name>
        <dbReference type="ChEBI" id="CHEBI:29105"/>
        <note>catalytic</note>
    </ligand>
</feature>
<dbReference type="PANTHER" id="PTHR46986">
    <property type="entry name" value="ENDORIBONUCLEASE YBEY, CHLOROPLASTIC"/>
    <property type="match status" value="1"/>
</dbReference>
<name>A0A9D1S3B4_9FIRM</name>
<comment type="similarity">
    <text evidence="1 9">Belongs to the endoribonuclease YbeY family.</text>
</comment>
<keyword evidence="6 9" id="KW-0255">Endonuclease</keyword>
<dbReference type="GO" id="GO:0008270">
    <property type="term" value="F:zinc ion binding"/>
    <property type="evidence" value="ECO:0007669"/>
    <property type="project" value="UniProtKB-UniRule"/>
</dbReference>
<evidence type="ECO:0000313" key="11">
    <source>
        <dbReference type="Proteomes" id="UP000824070"/>
    </source>
</evidence>
<feature type="binding site" evidence="9">
    <location>
        <position position="129"/>
    </location>
    <ligand>
        <name>Zn(2+)</name>
        <dbReference type="ChEBI" id="CHEBI:29105"/>
        <note>catalytic</note>
    </ligand>
</feature>
<reference evidence="10" key="1">
    <citation type="submission" date="2020-10" db="EMBL/GenBank/DDBJ databases">
        <authorList>
            <person name="Gilroy R."/>
        </authorList>
    </citation>
    <scope>NUCLEOTIDE SEQUENCE</scope>
    <source>
        <strain evidence="10">ChiGjej1B1-22543</strain>
    </source>
</reference>
<keyword evidence="9" id="KW-0963">Cytoplasm</keyword>
<evidence type="ECO:0000256" key="7">
    <source>
        <dbReference type="ARBA" id="ARBA00022801"/>
    </source>
</evidence>
<evidence type="ECO:0000256" key="6">
    <source>
        <dbReference type="ARBA" id="ARBA00022759"/>
    </source>
</evidence>
<accession>A0A9D1S3B4</accession>
<proteinExistence type="inferred from homology"/>
<protein>
    <recommendedName>
        <fullName evidence="9">Endoribonuclease YbeY</fullName>
        <ecNumber evidence="9">3.1.-.-</ecNumber>
    </recommendedName>
</protein>
<dbReference type="InterPro" id="IPR020549">
    <property type="entry name" value="YbeY_CS"/>
</dbReference>
<comment type="function">
    <text evidence="9">Single strand-specific metallo-endoribonuclease involved in late-stage 70S ribosome quality control and in maturation of the 3' terminus of the 16S rRNA.</text>
</comment>
<gene>
    <name evidence="9 10" type="primary">ybeY</name>
    <name evidence="10" type="ORF">IAC52_04765</name>
</gene>
<dbReference type="Proteomes" id="UP000824070">
    <property type="component" value="Unassembled WGS sequence"/>
</dbReference>
<organism evidence="10 11">
    <name type="scientific">Candidatus Alloenteromonas pullicola</name>
    <dbReference type="NCBI Taxonomy" id="2840784"/>
    <lineage>
        <taxon>Bacteria</taxon>
        <taxon>Bacillati</taxon>
        <taxon>Bacillota</taxon>
        <taxon>Bacillota incertae sedis</taxon>
        <taxon>Candidatus Alloenteromonas</taxon>
    </lineage>
</organism>
<dbReference type="GO" id="GO:0004521">
    <property type="term" value="F:RNA endonuclease activity"/>
    <property type="evidence" value="ECO:0007669"/>
    <property type="project" value="UniProtKB-UniRule"/>
</dbReference>
<evidence type="ECO:0000256" key="4">
    <source>
        <dbReference type="ARBA" id="ARBA00022722"/>
    </source>
</evidence>
<dbReference type="InterPro" id="IPR002036">
    <property type="entry name" value="YbeY"/>
</dbReference>
<evidence type="ECO:0000256" key="8">
    <source>
        <dbReference type="ARBA" id="ARBA00022833"/>
    </source>
</evidence>
<evidence type="ECO:0000256" key="9">
    <source>
        <dbReference type="HAMAP-Rule" id="MF_00009"/>
    </source>
</evidence>
<dbReference type="SUPFAM" id="SSF55486">
    <property type="entry name" value="Metalloproteases ('zincins'), catalytic domain"/>
    <property type="match status" value="1"/>
</dbReference>
<dbReference type="AlphaFoldDB" id="A0A9D1S3B4"/>
<dbReference type="EC" id="3.1.-.-" evidence="9"/>
<dbReference type="NCBIfam" id="TIGR00043">
    <property type="entry name" value="rRNA maturation RNase YbeY"/>
    <property type="match status" value="1"/>
</dbReference>
<comment type="caution">
    <text evidence="10">The sequence shown here is derived from an EMBL/GenBank/DDBJ whole genome shotgun (WGS) entry which is preliminary data.</text>
</comment>
<evidence type="ECO:0000256" key="5">
    <source>
        <dbReference type="ARBA" id="ARBA00022723"/>
    </source>
</evidence>
<comment type="subcellular location">
    <subcellularLocation>
        <location evidence="9">Cytoplasm</location>
    </subcellularLocation>
</comment>
<dbReference type="PANTHER" id="PTHR46986:SF1">
    <property type="entry name" value="ENDORIBONUCLEASE YBEY, CHLOROPLASTIC"/>
    <property type="match status" value="1"/>
</dbReference>
<feature type="binding site" evidence="9">
    <location>
        <position position="119"/>
    </location>
    <ligand>
        <name>Zn(2+)</name>
        <dbReference type="ChEBI" id="CHEBI:29105"/>
        <note>catalytic</note>
    </ligand>
</feature>
<keyword evidence="7 9" id="KW-0378">Hydrolase</keyword>
<dbReference type="HAMAP" id="MF_00009">
    <property type="entry name" value="Endoribonucl_YbeY"/>
    <property type="match status" value="1"/>
</dbReference>
<dbReference type="EMBL" id="DVMV01000039">
    <property type="protein sequence ID" value="HIU45590.1"/>
    <property type="molecule type" value="Genomic_DNA"/>
</dbReference>
<dbReference type="PROSITE" id="PS01306">
    <property type="entry name" value="UPF0054"/>
    <property type="match status" value="1"/>
</dbReference>
<reference evidence="10" key="2">
    <citation type="journal article" date="2021" name="PeerJ">
        <title>Extensive microbial diversity within the chicken gut microbiome revealed by metagenomics and culture.</title>
        <authorList>
            <person name="Gilroy R."/>
            <person name="Ravi A."/>
            <person name="Getino M."/>
            <person name="Pursley I."/>
            <person name="Horton D.L."/>
            <person name="Alikhan N.F."/>
            <person name="Baker D."/>
            <person name="Gharbi K."/>
            <person name="Hall N."/>
            <person name="Watson M."/>
            <person name="Adriaenssens E.M."/>
            <person name="Foster-Nyarko E."/>
            <person name="Jarju S."/>
            <person name="Secka A."/>
            <person name="Antonio M."/>
            <person name="Oren A."/>
            <person name="Chaudhuri R.R."/>
            <person name="La Ragione R."/>
            <person name="Hildebrand F."/>
            <person name="Pallen M.J."/>
        </authorList>
    </citation>
    <scope>NUCLEOTIDE SEQUENCE</scope>
    <source>
        <strain evidence="10">ChiGjej1B1-22543</strain>
    </source>
</reference>
<evidence type="ECO:0000256" key="3">
    <source>
        <dbReference type="ARBA" id="ARBA00022552"/>
    </source>
</evidence>
<keyword evidence="8 9" id="KW-0862">Zinc</keyword>
<sequence length="156" mass="17761">MELGFENRLDKAYDDLCPLYEGIMETAFSILGVEENYEVDVSLVGDDDIYQINRDYRGVDRVTDVISFAFEDDKSELGAIKGDVPKLLGEIFICVPQALRQAESIGNTPKRELSFLFCHGLLHLLGYDHMKKEDEEIMFPLQDRILDAYANKEGSK</sequence>
<dbReference type="Pfam" id="PF02130">
    <property type="entry name" value="YbeY"/>
    <property type="match status" value="1"/>
</dbReference>